<gene>
    <name evidence="2" type="ORF">Dacsa_0788</name>
</gene>
<accession>K9YTU6</accession>
<dbReference type="RefSeq" id="WP_015228550.1">
    <property type="nucleotide sequence ID" value="NC_019780.1"/>
</dbReference>
<dbReference type="AlphaFoldDB" id="K9YTU6"/>
<dbReference type="KEGG" id="dsl:Dacsa_0788"/>
<dbReference type="Pfam" id="PF14338">
    <property type="entry name" value="Mrr_N"/>
    <property type="match status" value="1"/>
</dbReference>
<evidence type="ECO:0000313" key="2">
    <source>
        <dbReference type="EMBL" id="AFZ49538.1"/>
    </source>
</evidence>
<keyword evidence="3" id="KW-1185">Reference proteome</keyword>
<dbReference type="eggNOG" id="COG1715">
    <property type="taxonomic scope" value="Bacteria"/>
</dbReference>
<proteinExistence type="predicted"/>
<dbReference type="EMBL" id="CP003944">
    <property type="protein sequence ID" value="AFZ49538.1"/>
    <property type="molecule type" value="Genomic_DNA"/>
</dbReference>
<dbReference type="OrthoDB" id="9803736at2"/>
<reference evidence="2" key="1">
    <citation type="submission" date="2012-04" db="EMBL/GenBank/DDBJ databases">
        <title>Finished genome of Dactylococcopsis salina PCC 8305.</title>
        <authorList>
            <consortium name="US DOE Joint Genome Institute"/>
            <person name="Gugger M."/>
            <person name="Coursin T."/>
            <person name="Rippka R."/>
            <person name="Tandeau De Marsac N."/>
            <person name="Huntemann M."/>
            <person name="Wei C.-L."/>
            <person name="Han J."/>
            <person name="Detter J.C."/>
            <person name="Han C."/>
            <person name="Tapia R."/>
            <person name="Daligault H."/>
            <person name="Chen A."/>
            <person name="Krypides N."/>
            <person name="Mavromatis K."/>
            <person name="Markowitz V."/>
            <person name="Szeto E."/>
            <person name="Ivanova N."/>
            <person name="Ovchinnikova G."/>
            <person name="Pagani I."/>
            <person name="Pati A."/>
            <person name="Goodwin L."/>
            <person name="Peters L."/>
            <person name="Pitluck S."/>
            <person name="Woyke T."/>
            <person name="Kerfeld C."/>
        </authorList>
    </citation>
    <scope>NUCLEOTIDE SEQUENCE [LARGE SCALE GENOMIC DNA]</scope>
    <source>
        <strain evidence="2">PCC 8305</strain>
    </source>
</reference>
<evidence type="ECO:0000259" key="1">
    <source>
        <dbReference type="Pfam" id="PF14338"/>
    </source>
</evidence>
<dbReference type="InterPro" id="IPR025745">
    <property type="entry name" value="Mrr-like_N_dom"/>
</dbReference>
<organism evidence="2 3">
    <name type="scientific">Dactylococcopsis salina (strain PCC 8305)</name>
    <name type="common">Myxobactron salinum</name>
    <dbReference type="NCBI Taxonomy" id="13035"/>
    <lineage>
        <taxon>Bacteria</taxon>
        <taxon>Bacillati</taxon>
        <taxon>Cyanobacteriota</taxon>
        <taxon>Cyanophyceae</taxon>
        <taxon>Nodosilineales</taxon>
        <taxon>Cymatolegaceae</taxon>
        <taxon>Dactylococcopsis</taxon>
    </lineage>
</organism>
<evidence type="ECO:0000313" key="3">
    <source>
        <dbReference type="Proteomes" id="UP000010482"/>
    </source>
</evidence>
<sequence>MTVPDYQSLMFPLLAFCNDSNEHNAQEAIDALAIQFQLTATEKNELLPSGKQTRFANRMGWARTYLKKAKLIESTARGKFKITERGKQLLKTNHEQKISAKDLEQFAEYLEFKKQSNSNAVNSALRMLYHFGELALQYRRLKPPKLGGLGGFKVT</sequence>
<name>K9YTU6_DACS8</name>
<dbReference type="STRING" id="13035.Dacsa_0788"/>
<protein>
    <recommendedName>
        <fullName evidence="1">Restriction system protein Mrr-like N-terminal domain-containing protein</fullName>
    </recommendedName>
</protein>
<feature type="domain" description="Restriction system protein Mrr-like N-terminal" evidence="1">
    <location>
        <begin position="6"/>
        <end position="91"/>
    </location>
</feature>
<dbReference type="HOGENOM" id="CLU_1692581_0_0_3"/>
<dbReference type="Proteomes" id="UP000010482">
    <property type="component" value="Chromosome"/>
</dbReference>